<feature type="binding site" evidence="1">
    <location>
        <position position="401"/>
    </location>
    <ligand>
        <name>Zn(2+)</name>
        <dbReference type="ChEBI" id="CHEBI:29105"/>
    </ligand>
</feature>
<dbReference type="Proteomes" id="UP000095280">
    <property type="component" value="Unplaced"/>
</dbReference>
<dbReference type="SUPFAM" id="SSF101152">
    <property type="entry name" value="Mob1/phocein"/>
    <property type="match status" value="1"/>
</dbReference>
<feature type="binding site" evidence="1">
    <location>
        <position position="396"/>
    </location>
    <ligand>
        <name>Zn(2+)</name>
        <dbReference type="ChEBI" id="CHEBI:29105"/>
    </ligand>
</feature>
<evidence type="ECO:0000313" key="2">
    <source>
        <dbReference type="Proteomes" id="UP000095280"/>
    </source>
</evidence>
<organism evidence="2 3">
    <name type="scientific">Macrostomum lignano</name>
    <dbReference type="NCBI Taxonomy" id="282301"/>
    <lineage>
        <taxon>Eukaryota</taxon>
        <taxon>Metazoa</taxon>
        <taxon>Spiralia</taxon>
        <taxon>Lophotrochozoa</taxon>
        <taxon>Platyhelminthes</taxon>
        <taxon>Rhabditophora</taxon>
        <taxon>Macrostomorpha</taxon>
        <taxon>Macrostomida</taxon>
        <taxon>Macrostomidae</taxon>
        <taxon>Macrostomum</taxon>
    </lineage>
</organism>
<feature type="binding site" evidence="1">
    <location>
        <position position="320"/>
    </location>
    <ligand>
        <name>Zn(2+)</name>
        <dbReference type="ChEBI" id="CHEBI:29105"/>
    </ligand>
</feature>
<dbReference type="InterPro" id="IPR036703">
    <property type="entry name" value="MOB_kinase_act_sf"/>
</dbReference>
<dbReference type="PANTHER" id="PTHR22599">
    <property type="entry name" value="MPS ONE BINDER KINASE ACTIVATOR-LIKE MOB"/>
    <property type="match status" value="1"/>
</dbReference>
<dbReference type="SMART" id="SM01388">
    <property type="entry name" value="Mob1_phocein"/>
    <property type="match status" value="1"/>
</dbReference>
<evidence type="ECO:0000313" key="3">
    <source>
        <dbReference type="WBParaSite" id="maker-unitig_35364-snap-gene-0.2-mRNA-1"/>
    </source>
</evidence>
<dbReference type="WBParaSite" id="maker-unitig_35364-snap-gene-0.2-mRNA-1">
    <property type="protein sequence ID" value="maker-unitig_35364-snap-gene-0.2-mRNA-1"/>
    <property type="gene ID" value="maker-unitig_35364-snap-gene-0.2"/>
</dbReference>
<dbReference type="Gene3D" id="1.20.140.30">
    <property type="entry name" value="MOB kinase activator"/>
    <property type="match status" value="1"/>
</dbReference>
<accession>A0A1I8FII8</accession>
<reference evidence="3" key="1">
    <citation type="submission" date="2016-11" db="UniProtKB">
        <authorList>
            <consortium name="WormBaseParasite"/>
        </authorList>
    </citation>
    <scope>IDENTIFICATION</scope>
</reference>
<protein>
    <submittedName>
        <fullName evidence="3">MOB kinase activator-like 2</fullName>
    </submittedName>
</protein>
<keyword evidence="2" id="KW-1185">Reference proteome</keyword>
<sequence length="457" mass="51570">MEACIRTRIRQRYVARRHAAAWLACIRPRPRETESAGARSLKLCDDDDARLMGERAASFKSSVSCEPPCLCSLSEEGASVGPLRLRVEQKQWKPLAAYASGTAAGAGAGIDDWDRLRAPAGRGRDPATACSSPGLRHGASVASVVDDLRQVTGHLHRPVAEAVHSDTATRLSPLALAAYEFTETHIERLQAQLEPQLDALWLLRHVEQHQQQQPQQPYPTWKRPVSACRQWLSAADPQKIIRRNLPATSRAKMEQLARPELRRDGLHLTVQQYIQQLTKADPSNVDLILNPPEGQDINVWKYETPQTVLYGVERPWLSGCKPNADRTQMTATEQWIFLCAAHRTPMECSAIDDYTGHTLDGAACLLNSSKYFPSRVSIKEASIGKLASIWLIVFSHAYFHHRGVFDAFEEETYLCRRFTVFVMKYQLMTKENSYCTGVRGIGPWQRIHCWRFNCQRL</sequence>
<keyword evidence="1" id="KW-0479">Metal-binding</keyword>
<evidence type="ECO:0000256" key="1">
    <source>
        <dbReference type="PIRSR" id="PIRSR605301-1"/>
    </source>
</evidence>
<name>A0A1I8FII8_9PLAT</name>
<proteinExistence type="predicted"/>
<dbReference type="InterPro" id="IPR005301">
    <property type="entry name" value="MOB_kinase_act_fam"/>
</dbReference>
<dbReference type="AlphaFoldDB" id="A0A1I8FII8"/>
<dbReference type="Pfam" id="PF03637">
    <property type="entry name" value="Mob1_phocein"/>
    <property type="match status" value="1"/>
</dbReference>
<keyword evidence="1" id="KW-0862">Zinc</keyword>